<dbReference type="Proteomes" id="UP001597541">
    <property type="component" value="Unassembled WGS sequence"/>
</dbReference>
<reference evidence="3" key="1">
    <citation type="journal article" date="2019" name="Int. J. Syst. Evol. Microbiol.">
        <title>The Global Catalogue of Microorganisms (GCM) 10K type strain sequencing project: providing services to taxonomists for standard genome sequencing and annotation.</title>
        <authorList>
            <consortium name="The Broad Institute Genomics Platform"/>
            <consortium name="The Broad Institute Genome Sequencing Center for Infectious Disease"/>
            <person name="Wu L."/>
            <person name="Ma J."/>
        </authorList>
    </citation>
    <scope>NUCLEOTIDE SEQUENCE [LARGE SCALE GENOMIC DNA]</scope>
    <source>
        <strain evidence="3">KCTC 3950</strain>
    </source>
</reference>
<evidence type="ECO:0000259" key="1">
    <source>
        <dbReference type="PROSITE" id="PS50075"/>
    </source>
</evidence>
<dbReference type="Pfam" id="PF00550">
    <property type="entry name" value="PP-binding"/>
    <property type="match status" value="1"/>
</dbReference>
<feature type="domain" description="Carrier" evidence="1">
    <location>
        <begin position="1"/>
        <end position="77"/>
    </location>
</feature>
<accession>A0ABW5PBM6</accession>
<proteinExistence type="predicted"/>
<keyword evidence="3" id="KW-1185">Reference proteome</keyword>
<protein>
    <submittedName>
        <fullName evidence="2">Phosphopantetheine-binding protein</fullName>
    </submittedName>
</protein>
<organism evidence="2 3">
    <name type="scientific">Paenibacillus gansuensis</name>
    <dbReference type="NCBI Taxonomy" id="306542"/>
    <lineage>
        <taxon>Bacteria</taxon>
        <taxon>Bacillati</taxon>
        <taxon>Bacillota</taxon>
        <taxon>Bacilli</taxon>
        <taxon>Bacillales</taxon>
        <taxon>Paenibacillaceae</taxon>
        <taxon>Paenibacillus</taxon>
    </lineage>
</organism>
<dbReference type="InterPro" id="IPR036736">
    <property type="entry name" value="ACP-like_sf"/>
</dbReference>
<dbReference type="Gene3D" id="1.10.1200.10">
    <property type="entry name" value="ACP-like"/>
    <property type="match status" value="1"/>
</dbReference>
<evidence type="ECO:0000313" key="2">
    <source>
        <dbReference type="EMBL" id="MFD2612366.1"/>
    </source>
</evidence>
<comment type="caution">
    <text evidence="2">The sequence shown here is derived from an EMBL/GenBank/DDBJ whole genome shotgun (WGS) entry which is preliminary data.</text>
</comment>
<dbReference type="RefSeq" id="WP_377601875.1">
    <property type="nucleotide sequence ID" value="NZ_JBHUME010000007.1"/>
</dbReference>
<dbReference type="InterPro" id="IPR009081">
    <property type="entry name" value="PP-bd_ACP"/>
</dbReference>
<name>A0ABW5PBM6_9BACL</name>
<evidence type="ECO:0000313" key="3">
    <source>
        <dbReference type="Proteomes" id="UP001597541"/>
    </source>
</evidence>
<gene>
    <name evidence="2" type="ORF">ACFSUF_08025</name>
</gene>
<dbReference type="EMBL" id="JBHUME010000007">
    <property type="protein sequence ID" value="MFD2612366.1"/>
    <property type="molecule type" value="Genomic_DNA"/>
</dbReference>
<sequence length="77" mass="8746">MTHDIRARAADVLSEALGTSLSAEENPQRHQLDAWDSLKHMELILLLEEEFNVRFSMEQAVNLNSLDDIVNILGELQ</sequence>
<dbReference type="PROSITE" id="PS50075">
    <property type="entry name" value="CARRIER"/>
    <property type="match status" value="1"/>
</dbReference>
<dbReference type="SUPFAM" id="SSF47336">
    <property type="entry name" value="ACP-like"/>
    <property type="match status" value="1"/>
</dbReference>